<feature type="compositionally biased region" description="Low complexity" evidence="5">
    <location>
        <begin position="380"/>
        <end position="408"/>
    </location>
</feature>
<evidence type="ECO:0000256" key="3">
    <source>
        <dbReference type="ARBA" id="ARBA00022912"/>
    </source>
</evidence>
<keyword evidence="7" id="KW-1185">Reference proteome</keyword>
<name>A0ABZ1CX93_9TREE</name>
<evidence type="ECO:0000313" key="6">
    <source>
        <dbReference type="EMBL" id="WRT66363.1"/>
    </source>
</evidence>
<reference evidence="6 7" key="1">
    <citation type="submission" date="2024-01" db="EMBL/GenBank/DDBJ databases">
        <title>Comparative genomics of Cryptococcus and Kwoniella reveals pathogenesis evolution and contrasting modes of karyotype evolution via chromosome fusion or intercentromeric recombination.</title>
        <authorList>
            <person name="Coelho M.A."/>
            <person name="David-Palma M."/>
            <person name="Shea T."/>
            <person name="Bowers K."/>
            <person name="McGinley-Smith S."/>
            <person name="Mohammad A.W."/>
            <person name="Gnirke A."/>
            <person name="Yurkov A.M."/>
            <person name="Nowrousian M."/>
            <person name="Sun S."/>
            <person name="Cuomo C.A."/>
            <person name="Heitman J."/>
        </authorList>
    </citation>
    <scope>NUCLEOTIDE SEQUENCE [LARGE SCALE GENOMIC DNA]</scope>
    <source>
        <strain evidence="6">CBS 11374</strain>
    </source>
</reference>
<dbReference type="PANTHER" id="PTHR31126">
    <property type="entry name" value="TYROSINE-PROTEIN PHOSPHATASE"/>
    <property type="match status" value="1"/>
</dbReference>
<evidence type="ECO:0000256" key="1">
    <source>
        <dbReference type="ARBA" id="ARBA00013064"/>
    </source>
</evidence>
<organism evidence="6 7">
    <name type="scientific">Kwoniella shivajii</name>
    <dbReference type="NCBI Taxonomy" id="564305"/>
    <lineage>
        <taxon>Eukaryota</taxon>
        <taxon>Fungi</taxon>
        <taxon>Dikarya</taxon>
        <taxon>Basidiomycota</taxon>
        <taxon>Agaricomycotina</taxon>
        <taxon>Tremellomycetes</taxon>
        <taxon>Tremellales</taxon>
        <taxon>Cryptococcaceae</taxon>
        <taxon>Kwoniella</taxon>
    </lineage>
</organism>
<dbReference type="Proteomes" id="UP001329825">
    <property type="component" value="Chromosome 4"/>
</dbReference>
<evidence type="ECO:0000256" key="2">
    <source>
        <dbReference type="ARBA" id="ARBA00022801"/>
    </source>
</evidence>
<keyword evidence="2" id="KW-0378">Hydrolase</keyword>
<sequence>MLTPPYHFSIVASPCPSPSPILSSSSSHVTSEILYRGSLPLPRNQSFIRRLNLKTLVVLRKKQLKEDDPLLKWTRKRGIQVKWVKADEMSEEKLGMGKNEVSEVLKIILDPKSYPLYIADIDGISHTTLIVSCLRKLQGWNMDCIVNEICRFEPEYEDLPLMPFVQSYLSQQSSTSTAGTSSSSSSSQNDTAFMLPQPPYPSWIWPSQPQSQSSLTSATISSQPNVQNPGANMKLRDRSTSTAASNSTLSNPSNANTSTNSSSSNISSSNNNSALLPFPHPLIIRKHPTMKLTFPVLPLPTPPIPSNSPLLSPSGLTRVSSRRAVATGVGSDKSALISPLPLPTTAIPSIPTFGEDGILGQAFGALHNGLTGMANILAGTNSNPTNPTTNTNTTPLTSTNPTTNANTNVNDPAEEQSNKLGRTASPSGLLPDTVSQPHSQTLPSFQQNQSQQQQQGLNPSTHSSPLKLSREATISSSDQYISESNDSAAGTEEDVNSYVGEYEDDDDVYYEDEDDDDDDDDDEDDDDEDEDDEDESNEPTSQYISALDLAGFG</sequence>
<dbReference type="EMBL" id="CP141884">
    <property type="protein sequence ID" value="WRT66363.1"/>
    <property type="molecule type" value="Genomic_DNA"/>
</dbReference>
<dbReference type="InterPro" id="IPR004861">
    <property type="entry name" value="Siw14-like"/>
</dbReference>
<feature type="compositionally biased region" description="Low complexity" evidence="5">
    <location>
        <begin position="240"/>
        <end position="270"/>
    </location>
</feature>
<evidence type="ECO:0000256" key="4">
    <source>
        <dbReference type="ARBA" id="ARBA00039934"/>
    </source>
</evidence>
<dbReference type="Pfam" id="PF03162">
    <property type="entry name" value="Y_phosphatase2"/>
    <property type="match status" value="1"/>
</dbReference>
<dbReference type="PANTHER" id="PTHR31126:SF8">
    <property type="entry name" value="TYROSINE-PROTEIN PHOSPHATASE OCA1-RELATED"/>
    <property type="match status" value="1"/>
</dbReference>
<keyword evidence="3" id="KW-0904">Protein phosphatase</keyword>
<feature type="region of interest" description="Disordered" evidence="5">
    <location>
        <begin position="378"/>
        <end position="553"/>
    </location>
</feature>
<feature type="region of interest" description="Disordered" evidence="5">
    <location>
        <begin position="206"/>
        <end position="270"/>
    </location>
</feature>
<feature type="compositionally biased region" description="Low complexity" evidence="5">
    <location>
        <begin position="446"/>
        <end position="455"/>
    </location>
</feature>
<dbReference type="EC" id="3.1.3.48" evidence="1"/>
<dbReference type="RefSeq" id="XP_062791103.1">
    <property type="nucleotide sequence ID" value="XM_062935052.1"/>
</dbReference>
<protein>
    <recommendedName>
        <fullName evidence="4">Putative tyrosine-protein phosphatase OCA1</fullName>
        <ecNumber evidence="1">3.1.3.48</ecNumber>
    </recommendedName>
</protein>
<dbReference type="Gene3D" id="3.90.190.10">
    <property type="entry name" value="Protein tyrosine phosphatase superfamily"/>
    <property type="match status" value="1"/>
</dbReference>
<evidence type="ECO:0000313" key="7">
    <source>
        <dbReference type="Proteomes" id="UP001329825"/>
    </source>
</evidence>
<accession>A0ABZ1CX93</accession>
<dbReference type="SUPFAM" id="SSF52799">
    <property type="entry name" value="(Phosphotyrosine protein) phosphatases II"/>
    <property type="match status" value="1"/>
</dbReference>
<feature type="compositionally biased region" description="Acidic residues" evidence="5">
    <location>
        <begin position="491"/>
        <end position="537"/>
    </location>
</feature>
<evidence type="ECO:0000256" key="5">
    <source>
        <dbReference type="SAM" id="MobiDB-lite"/>
    </source>
</evidence>
<dbReference type="InterPro" id="IPR029021">
    <property type="entry name" value="Prot-tyrosine_phosphatase-like"/>
</dbReference>
<proteinExistence type="predicted"/>
<gene>
    <name evidence="6" type="ORF">IL334_003318</name>
</gene>
<feature type="compositionally biased region" description="Polar residues" evidence="5">
    <location>
        <begin position="433"/>
        <end position="445"/>
    </location>
</feature>
<dbReference type="GeneID" id="87955449"/>
<feature type="compositionally biased region" description="Polar residues" evidence="5">
    <location>
        <begin position="456"/>
        <end position="488"/>
    </location>
</feature>
<feature type="compositionally biased region" description="Low complexity" evidence="5">
    <location>
        <begin position="206"/>
        <end position="223"/>
    </location>
</feature>